<evidence type="ECO:0008006" key="5">
    <source>
        <dbReference type="Google" id="ProtNLM"/>
    </source>
</evidence>
<feature type="coiled-coil region" evidence="2">
    <location>
        <begin position="862"/>
        <end position="910"/>
    </location>
</feature>
<dbReference type="SUPFAM" id="SSF52540">
    <property type="entry name" value="P-loop containing nucleoside triphosphate hydrolases"/>
    <property type="match status" value="2"/>
</dbReference>
<feature type="coiled-coil region" evidence="2">
    <location>
        <begin position="733"/>
        <end position="802"/>
    </location>
</feature>
<sequence>MNPWALEFSGIRDFSDTRLEWGGPEDHVLIGGPNGSGKSTISFCLGAVLASAKVDLEGLRSRNLPPDRVWRATIQLVFANIGASPVDAAAYIGFRLNLEQKPGDPLRKEYFICEGNEPWKWNKETRYTPGDSTNHLHEYRHQLQHKYKVDPDAFYLIWYQQDVNQFAVMRPEERFRIFSEMTGIERMQHNWEKVKEERKDAQSALQTAESNQHSHRLNLGNWQQERDRLISRNERRRLGLASVLTASAALERLYGREQELLKEQTDELEERHADELDRQVKLEEEHQAYLKELEERTRRMEELTRQLEEVEGEAAKERALREQLNDEYRQLEDILRELDKQMRAIPYSRAEVEERLAQDRAKMRETEAKGRETEEAYKEAQTHLDWLANEIGKLEYALEEDFRRLGDAKKMLAQYGGSAALEREAESLESKRSSLRDSGRELELSIRSLEDELEALTKGTGMYSLRQEASIRRLRGKGVTVYALRDLLEMDEHIPLEREDQLEAIKYTLFVDARGFAAPTDVYHVELPAVVPERAADELVSLGLRVKKDLDDQTYAAAQKALWWIGELVSGSDSSRPRLKNGQLVDSMGRRGPQEDKRWILNPRGIKLRVKRAGEELEKLELQLEAARRNLAECEERLNLIRSVLQLVKEAETVVGAVAERDLRARELERKTAEQKKWTDIRNRSADERQRLNLGAAELAVRLEALEGYRQIYDRADQESSKIERFGQLGKELEATGERLQGLERELQDLLTESDQLDRSLDSTKRRIREKHQHIEESKKALEALDREKRELLERLEVIQENRAAERQFYSDWTVRLPMVYAGLLEAAPDFPIVPDWNPAQAKSYKEGALVQLNLALGETVDENALENYEKVKAEFERGEQEVQDARMLLRQLEESLAELEEKLVSTTNYEIKRVGSRFVRYMDQFSFDGEVSWDMQEMKQGNIKYYLNIKARKQGHRGPLEEVGMKGRGGRVGKGVSGGEESLSSLLFALALLKTIQAEPGYIVLDEFDSALDEGRKSKVFTLYEQELSRKMIILSPKSHESDYLRHFNEAFVVYHDARIPKSAVIRIKKKADSKV</sequence>
<reference evidence="3 4" key="1">
    <citation type="submission" date="2014-08" db="EMBL/GenBank/DDBJ databases">
        <title>Comparative genomics of the Paenibacillus odorifer group.</title>
        <authorList>
            <person name="den Bakker H.C."/>
            <person name="Tsai Y.-C."/>
            <person name="Martin N."/>
            <person name="Korlach J."/>
            <person name="Wiedmann M."/>
        </authorList>
    </citation>
    <scope>NUCLEOTIDE SEQUENCE [LARGE SCALE GENOMIC DNA]</scope>
    <source>
        <strain evidence="3 4">DSM 1735</strain>
    </source>
</reference>
<dbReference type="eggNOG" id="COG1196">
    <property type="taxonomic scope" value="Bacteria"/>
</dbReference>
<dbReference type="CDD" id="cd00267">
    <property type="entry name" value="ABC_ATPase"/>
    <property type="match status" value="1"/>
</dbReference>
<dbReference type="GO" id="GO:0003697">
    <property type="term" value="F:single-stranded DNA binding"/>
    <property type="evidence" value="ECO:0007669"/>
    <property type="project" value="TreeGrafter"/>
</dbReference>
<evidence type="ECO:0000256" key="2">
    <source>
        <dbReference type="SAM" id="Coils"/>
    </source>
</evidence>
<dbReference type="PANTHER" id="PTHR45916:SF1">
    <property type="entry name" value="STRUCTURAL MAINTENANCE OF CHROMOSOMES PROTEIN 5"/>
    <property type="match status" value="1"/>
</dbReference>
<gene>
    <name evidence="3" type="ORF">PDUR_10410</name>
</gene>
<feature type="coiled-coil region" evidence="2">
    <location>
        <begin position="418"/>
        <end position="459"/>
    </location>
</feature>
<keyword evidence="1 2" id="KW-0175">Coiled coil</keyword>
<dbReference type="GO" id="GO:0000724">
    <property type="term" value="P:double-strand break repair via homologous recombination"/>
    <property type="evidence" value="ECO:0007669"/>
    <property type="project" value="TreeGrafter"/>
</dbReference>
<dbReference type="STRING" id="44251.PDUR_10410"/>
<dbReference type="GO" id="GO:0030915">
    <property type="term" value="C:Smc5-Smc6 complex"/>
    <property type="evidence" value="ECO:0007669"/>
    <property type="project" value="TreeGrafter"/>
</dbReference>
<protein>
    <recommendedName>
        <fullName evidence="5">Chromosome segregation protein SMC</fullName>
    </recommendedName>
</protein>
<dbReference type="EMBL" id="CP009288">
    <property type="protein sequence ID" value="AIQ12285.1"/>
    <property type="molecule type" value="Genomic_DNA"/>
</dbReference>
<proteinExistence type="predicted"/>
<dbReference type="AlphaFoldDB" id="A0A089HNJ4"/>
<name>A0A089HNJ4_PAEDU</name>
<feature type="coiled-coil region" evidence="2">
    <location>
        <begin position="610"/>
        <end position="644"/>
    </location>
</feature>
<dbReference type="Gene3D" id="3.40.50.300">
    <property type="entry name" value="P-loop containing nucleotide triphosphate hydrolases"/>
    <property type="match status" value="2"/>
</dbReference>
<keyword evidence="4" id="KW-1185">Reference proteome</keyword>
<organism evidence="3 4">
    <name type="scientific">Paenibacillus durus</name>
    <name type="common">Paenibacillus azotofixans</name>
    <dbReference type="NCBI Taxonomy" id="44251"/>
    <lineage>
        <taxon>Bacteria</taxon>
        <taxon>Bacillati</taxon>
        <taxon>Bacillota</taxon>
        <taxon>Bacilli</taxon>
        <taxon>Bacillales</taxon>
        <taxon>Paenibacillaceae</taxon>
        <taxon>Paenibacillus</taxon>
    </lineage>
</organism>
<dbReference type="KEGG" id="pdu:PDUR_10410"/>
<dbReference type="PANTHER" id="PTHR45916">
    <property type="entry name" value="STRUCTURAL MAINTENANCE OF CHROMOSOMES PROTEIN 5"/>
    <property type="match status" value="1"/>
</dbReference>
<accession>A0A089HNJ4</accession>
<dbReference type="OrthoDB" id="2481648at2"/>
<evidence type="ECO:0000313" key="4">
    <source>
        <dbReference type="Proteomes" id="UP000029409"/>
    </source>
</evidence>
<feature type="coiled-coil region" evidence="2">
    <location>
        <begin position="184"/>
        <end position="211"/>
    </location>
</feature>
<evidence type="ECO:0000256" key="1">
    <source>
        <dbReference type="ARBA" id="ARBA00023054"/>
    </source>
</evidence>
<dbReference type="InterPro" id="IPR027417">
    <property type="entry name" value="P-loop_NTPase"/>
</dbReference>
<dbReference type="Proteomes" id="UP000029409">
    <property type="component" value="Chromosome"/>
</dbReference>
<evidence type="ECO:0000313" key="3">
    <source>
        <dbReference type="EMBL" id="AIQ12285.1"/>
    </source>
</evidence>
<feature type="coiled-coil region" evidence="2">
    <location>
        <begin position="258"/>
        <end position="383"/>
    </location>
</feature>
<dbReference type="RefSeq" id="WP_042206147.1">
    <property type="nucleotide sequence ID" value="NZ_CP009288.1"/>
</dbReference>